<feature type="non-terminal residue" evidence="2">
    <location>
        <position position="1"/>
    </location>
</feature>
<feature type="non-terminal residue" evidence="2">
    <location>
        <position position="36"/>
    </location>
</feature>
<dbReference type="EMBL" id="BARW01043319">
    <property type="protein sequence ID" value="GAJ19176.1"/>
    <property type="molecule type" value="Genomic_DNA"/>
</dbReference>
<gene>
    <name evidence="2" type="ORF">S12H4_63539</name>
</gene>
<reference evidence="2" key="1">
    <citation type="journal article" date="2014" name="Front. Microbiol.">
        <title>High frequency of phylogenetically diverse reductive dehalogenase-homologous genes in deep subseafloor sedimentary metagenomes.</title>
        <authorList>
            <person name="Kawai M."/>
            <person name="Futagami T."/>
            <person name="Toyoda A."/>
            <person name="Takaki Y."/>
            <person name="Nishi S."/>
            <person name="Hori S."/>
            <person name="Arai W."/>
            <person name="Tsubouchi T."/>
            <person name="Morono Y."/>
            <person name="Uchiyama I."/>
            <person name="Ito T."/>
            <person name="Fujiyama A."/>
            <person name="Inagaki F."/>
            <person name="Takami H."/>
        </authorList>
    </citation>
    <scope>NUCLEOTIDE SEQUENCE</scope>
    <source>
        <strain evidence="2">Expedition CK06-06</strain>
    </source>
</reference>
<feature type="region of interest" description="Disordered" evidence="1">
    <location>
        <begin position="1"/>
        <end position="36"/>
    </location>
</feature>
<sequence length="36" mass="3704">GGQKAGERSEENEAERAGIPPTRRPPAPKAHPLAGA</sequence>
<accession>X1VQU5</accession>
<evidence type="ECO:0000313" key="2">
    <source>
        <dbReference type="EMBL" id="GAJ19176.1"/>
    </source>
</evidence>
<proteinExistence type="predicted"/>
<feature type="compositionally biased region" description="Basic and acidic residues" evidence="1">
    <location>
        <begin position="1"/>
        <end position="16"/>
    </location>
</feature>
<evidence type="ECO:0000256" key="1">
    <source>
        <dbReference type="SAM" id="MobiDB-lite"/>
    </source>
</evidence>
<comment type="caution">
    <text evidence="2">The sequence shown here is derived from an EMBL/GenBank/DDBJ whole genome shotgun (WGS) entry which is preliminary data.</text>
</comment>
<name>X1VQU5_9ZZZZ</name>
<organism evidence="2">
    <name type="scientific">marine sediment metagenome</name>
    <dbReference type="NCBI Taxonomy" id="412755"/>
    <lineage>
        <taxon>unclassified sequences</taxon>
        <taxon>metagenomes</taxon>
        <taxon>ecological metagenomes</taxon>
    </lineage>
</organism>
<protein>
    <submittedName>
        <fullName evidence="2">Uncharacterized protein</fullName>
    </submittedName>
</protein>
<dbReference type="AlphaFoldDB" id="X1VQU5"/>